<dbReference type="NCBIfam" id="TIGR03500">
    <property type="entry name" value="FliO_TIGR"/>
    <property type="match status" value="1"/>
</dbReference>
<dbReference type="AlphaFoldDB" id="A0A0E3ZL88"/>
<feature type="transmembrane region" description="Helical" evidence="7">
    <location>
        <begin position="6"/>
        <end position="30"/>
    </location>
</feature>
<name>A0A0E3ZL88_9BURK</name>
<gene>
    <name evidence="8" type="ORF">CL55_00004480</name>
</gene>
<keyword evidence="4 7" id="KW-0472">Membrane</keyword>
<dbReference type="InterPro" id="IPR022781">
    <property type="entry name" value="Flagellar_biosynth_FliO"/>
</dbReference>
<dbReference type="GO" id="GO:0044781">
    <property type="term" value="P:bacterial-type flagellum organization"/>
    <property type="evidence" value="ECO:0007669"/>
    <property type="project" value="UniProtKB-UniRule"/>
</dbReference>
<keyword evidence="9" id="KW-1185">Reference proteome</keyword>
<keyword evidence="1 7" id="KW-1003">Cell membrane</keyword>
<comment type="similarity">
    <text evidence="6 7">Belongs to the FliO/MopB family.</text>
</comment>
<dbReference type="EMBL" id="CP007501">
    <property type="protein sequence ID" value="AKD24781.1"/>
    <property type="molecule type" value="Genomic_DNA"/>
</dbReference>
<dbReference type="Pfam" id="PF04347">
    <property type="entry name" value="FliO"/>
    <property type="match status" value="1"/>
</dbReference>
<dbReference type="InterPro" id="IPR052205">
    <property type="entry name" value="FliO/MopB"/>
</dbReference>
<evidence type="ECO:0000313" key="9">
    <source>
        <dbReference type="Proteomes" id="UP000061135"/>
    </source>
</evidence>
<dbReference type="RefSeq" id="WP_046329688.1">
    <property type="nucleotide sequence ID" value="NZ_CP007501.1"/>
</dbReference>
<proteinExistence type="inferred from homology"/>
<keyword evidence="3 7" id="KW-1133">Transmembrane helix</keyword>
<keyword evidence="5 7" id="KW-0975">Bacterial flagellum</keyword>
<dbReference type="PATRIC" id="fig|576611.7.peg.452"/>
<evidence type="ECO:0000256" key="2">
    <source>
        <dbReference type="ARBA" id="ARBA00022692"/>
    </source>
</evidence>
<protein>
    <recommendedName>
        <fullName evidence="7">Flagellar protein</fullName>
    </recommendedName>
</protein>
<evidence type="ECO:0000313" key="8">
    <source>
        <dbReference type="EMBL" id="AKD24781.1"/>
    </source>
</evidence>
<dbReference type="GO" id="GO:0009425">
    <property type="term" value="C:bacterial-type flagellum basal body"/>
    <property type="evidence" value="ECO:0007669"/>
    <property type="project" value="UniProtKB-SubCell"/>
</dbReference>
<evidence type="ECO:0000256" key="5">
    <source>
        <dbReference type="ARBA" id="ARBA00023143"/>
    </source>
</evidence>
<reference evidence="8 9" key="1">
    <citation type="submission" date="2014-03" db="EMBL/GenBank/DDBJ databases">
        <title>Genome of Polynucleobacter strain MWH-MoK4.</title>
        <authorList>
            <person name="Hahn M.W."/>
        </authorList>
    </citation>
    <scope>NUCLEOTIDE SEQUENCE [LARGE SCALE GENOMIC DNA]</scope>
    <source>
        <strain evidence="8 9">MWH-MoK4</strain>
    </source>
</reference>
<dbReference type="PANTHER" id="PTHR38766">
    <property type="entry name" value="FLAGELLAR PROTEIN FLIO"/>
    <property type="match status" value="1"/>
</dbReference>
<dbReference type="HOGENOM" id="CLU_113213_1_0_4"/>
<evidence type="ECO:0000256" key="4">
    <source>
        <dbReference type="ARBA" id="ARBA00023136"/>
    </source>
</evidence>
<sequence>MGTSVGGMLLFSFIWLALAAALIWVVAYLVKRDSAVRASNPHVKILAQQALGPRERVVIVNVLNRILVIGHTPTQINLLTELDPEDVANMKPQPSSTDFANQLRALVKRKIG</sequence>
<evidence type="ECO:0000256" key="3">
    <source>
        <dbReference type="ARBA" id="ARBA00022989"/>
    </source>
</evidence>
<evidence type="ECO:0000256" key="7">
    <source>
        <dbReference type="RuleBase" id="RU362064"/>
    </source>
</evidence>
<keyword evidence="2 7" id="KW-0812">Transmembrane</keyword>
<keyword evidence="8" id="KW-0969">Cilium</keyword>
<dbReference type="Proteomes" id="UP000061135">
    <property type="component" value="Chromosome"/>
</dbReference>
<dbReference type="STRING" id="1835254.CL55_00004480"/>
<accession>A0A0E3ZL88</accession>
<keyword evidence="8" id="KW-0966">Cell projection</keyword>
<evidence type="ECO:0000256" key="1">
    <source>
        <dbReference type="ARBA" id="ARBA00022475"/>
    </source>
</evidence>
<dbReference type="KEGG" id="pdq:CL55_00004480"/>
<organism evidence="8 9">
    <name type="scientific">Polynucleobacter duraquae</name>
    <dbReference type="NCBI Taxonomy" id="1835254"/>
    <lineage>
        <taxon>Bacteria</taxon>
        <taxon>Pseudomonadati</taxon>
        <taxon>Pseudomonadota</taxon>
        <taxon>Betaproteobacteria</taxon>
        <taxon>Burkholderiales</taxon>
        <taxon>Burkholderiaceae</taxon>
        <taxon>Polynucleobacter</taxon>
    </lineage>
</organism>
<keyword evidence="8" id="KW-0282">Flagellum</keyword>
<comment type="subcellular location">
    <subcellularLocation>
        <location evidence="7">Cell membrane</location>
    </subcellularLocation>
    <subcellularLocation>
        <location evidence="7">Bacterial flagellum basal body</location>
    </subcellularLocation>
</comment>
<dbReference type="GO" id="GO:0005886">
    <property type="term" value="C:plasma membrane"/>
    <property type="evidence" value="ECO:0007669"/>
    <property type="project" value="UniProtKB-SubCell"/>
</dbReference>
<evidence type="ECO:0000256" key="6">
    <source>
        <dbReference type="ARBA" id="ARBA00037937"/>
    </source>
</evidence>
<dbReference type="PANTHER" id="PTHR38766:SF1">
    <property type="entry name" value="FLAGELLAR PROTEIN FLIO"/>
    <property type="match status" value="1"/>
</dbReference>